<evidence type="ECO:0000313" key="3">
    <source>
        <dbReference type="Proteomes" id="UP001162891"/>
    </source>
</evidence>
<feature type="region of interest" description="Disordered" evidence="1">
    <location>
        <begin position="23"/>
        <end position="43"/>
    </location>
</feature>
<keyword evidence="3" id="KW-1185">Reference proteome</keyword>
<reference evidence="3" key="1">
    <citation type="journal article" date="2022" name="Int. J. Syst. Evol. Microbiol.">
        <title>Anaeromyxobacter oryzae sp. nov., Anaeromyxobacter diazotrophicus sp. nov. and Anaeromyxobacter paludicola sp. nov., isolated from paddy soils.</title>
        <authorList>
            <person name="Itoh H."/>
            <person name="Xu Z."/>
            <person name="Mise K."/>
            <person name="Masuda Y."/>
            <person name="Ushijima N."/>
            <person name="Hayakawa C."/>
            <person name="Shiratori Y."/>
            <person name="Senoo K."/>
        </authorList>
    </citation>
    <scope>NUCLEOTIDE SEQUENCE [LARGE SCALE GENOMIC DNA]</scope>
    <source>
        <strain evidence="3">Red232</strain>
    </source>
</reference>
<dbReference type="EMBL" id="AP025591">
    <property type="protein sequence ID" value="BDG05644.1"/>
    <property type="molecule type" value="Genomic_DNA"/>
</dbReference>
<protein>
    <recommendedName>
        <fullName evidence="4">DUF4177 domain-containing protein</fullName>
    </recommendedName>
</protein>
<evidence type="ECO:0000313" key="2">
    <source>
        <dbReference type="EMBL" id="BDG05644.1"/>
    </source>
</evidence>
<name>A0ABN6MXF9_9BACT</name>
<sequence length="103" mass="11435">MLAGRAAAPALFINRVRTDTRSHAMNRQSAFPEQPQRASGAHVQPPVVYVEPTWEYKHVARDLEKEAAPDEAELNALGADGWELAGVLAHGNAAHFYFKRQKE</sequence>
<evidence type="ECO:0000256" key="1">
    <source>
        <dbReference type="SAM" id="MobiDB-lite"/>
    </source>
</evidence>
<proteinExistence type="predicted"/>
<dbReference type="Proteomes" id="UP001162891">
    <property type="component" value="Chromosome"/>
</dbReference>
<organism evidence="2 3">
    <name type="scientific">Anaeromyxobacter oryzae</name>
    <dbReference type="NCBI Taxonomy" id="2918170"/>
    <lineage>
        <taxon>Bacteria</taxon>
        <taxon>Pseudomonadati</taxon>
        <taxon>Myxococcota</taxon>
        <taxon>Myxococcia</taxon>
        <taxon>Myxococcales</taxon>
        <taxon>Cystobacterineae</taxon>
        <taxon>Anaeromyxobacteraceae</taxon>
        <taxon>Anaeromyxobacter</taxon>
    </lineage>
</organism>
<gene>
    <name evidence="2" type="ORF">AMOR_46400</name>
</gene>
<accession>A0ABN6MXF9</accession>
<evidence type="ECO:0008006" key="4">
    <source>
        <dbReference type="Google" id="ProtNLM"/>
    </source>
</evidence>